<dbReference type="Proteomes" id="UP000390335">
    <property type="component" value="Unassembled WGS sequence"/>
</dbReference>
<sequence>MVSDETADLLMALLYSVRIIVESGVQGKRQIAKAYREARALVATIDRDRGSARPRIEACLKHFNMHKNVDDQAAAGWMLAAIQERVSERNLYGWRRLAEIVDAAVQELLLSEHLPVH</sequence>
<dbReference type="EMBL" id="BLAJ01000022">
    <property type="protein sequence ID" value="GES53612.1"/>
    <property type="molecule type" value="Genomic_DNA"/>
</dbReference>
<dbReference type="RefSeq" id="WP_233790208.1">
    <property type="nucleotide sequence ID" value="NZ_BLAJ01000022.1"/>
</dbReference>
<evidence type="ECO:0000313" key="1">
    <source>
        <dbReference type="EMBL" id="GES53612.1"/>
    </source>
</evidence>
<accession>A0ABQ0ZE69</accession>
<name>A0ABQ0ZE69_9HYPH</name>
<keyword evidence="2" id="KW-1185">Reference proteome</keyword>
<comment type="caution">
    <text evidence="1">The sequence shown here is derived from an EMBL/GenBank/DDBJ whole genome shotgun (WGS) entry which is preliminary data.</text>
</comment>
<proteinExistence type="predicted"/>
<reference evidence="1 2" key="1">
    <citation type="journal article" date="2020" name="Genome Biol. Evol.">
        <title>Rhizobium dioscoreae sp. nov., a plant growth-promoting bacterium isolated from yam (Dioscorea species).</title>
        <authorList>
            <person name="Ouyabe M."/>
            <person name="Tanaka N."/>
            <person name="Shiwa Y."/>
            <person name="Fujita N."/>
            <person name="Kikuno H."/>
            <person name="Babil P."/>
            <person name="Shiwachi H."/>
        </authorList>
    </citation>
    <scope>NUCLEOTIDE SEQUENCE [LARGE SCALE GENOMIC DNA]</scope>
    <source>
        <strain evidence="1 2">S-93</strain>
    </source>
</reference>
<gene>
    <name evidence="1" type="ORF">RsS93_62260</name>
</gene>
<evidence type="ECO:0000313" key="2">
    <source>
        <dbReference type="Proteomes" id="UP000390335"/>
    </source>
</evidence>
<protein>
    <submittedName>
        <fullName evidence="1">Uncharacterized protein</fullName>
    </submittedName>
</protein>
<organism evidence="1 2">
    <name type="scientific">Rhizobium dioscoreae</name>
    <dbReference type="NCBI Taxonomy" id="2653122"/>
    <lineage>
        <taxon>Bacteria</taxon>
        <taxon>Pseudomonadati</taxon>
        <taxon>Pseudomonadota</taxon>
        <taxon>Alphaproteobacteria</taxon>
        <taxon>Hyphomicrobiales</taxon>
        <taxon>Rhizobiaceae</taxon>
        <taxon>Rhizobium/Agrobacterium group</taxon>
        <taxon>Rhizobium</taxon>
    </lineage>
</organism>